<evidence type="ECO:0000313" key="2">
    <source>
        <dbReference type="Proteomes" id="UP000723463"/>
    </source>
</evidence>
<dbReference type="AlphaFoldDB" id="A0A9P6EYD5"/>
<dbReference type="Proteomes" id="UP000723463">
    <property type="component" value="Unassembled WGS sequence"/>
</dbReference>
<proteinExistence type="predicted"/>
<sequence length="90" mass="10542">MFLKVDREDIHRNMDLLALAPEADHDQWALQPSAHMPGLGLSYYLDRIFSLDALRDKQKPFPRESELCSQLERFFTDFEDSFPRKEGQGL</sequence>
<reference evidence="1" key="1">
    <citation type="journal article" date="2020" name="Fungal Divers.">
        <title>Resolving the Mortierellaceae phylogeny through synthesis of multi-gene phylogenetics and phylogenomics.</title>
        <authorList>
            <person name="Vandepol N."/>
            <person name="Liber J."/>
            <person name="Desiro A."/>
            <person name="Na H."/>
            <person name="Kennedy M."/>
            <person name="Barry K."/>
            <person name="Grigoriev I.V."/>
            <person name="Miller A.N."/>
            <person name="O'Donnell K."/>
            <person name="Stajich J.E."/>
            <person name="Bonito G."/>
        </authorList>
    </citation>
    <scope>NUCLEOTIDE SEQUENCE</scope>
    <source>
        <strain evidence="1">NRRL 2591</strain>
    </source>
</reference>
<keyword evidence="2" id="KW-1185">Reference proteome</keyword>
<gene>
    <name evidence="1" type="ORF">EC957_006202</name>
</gene>
<feature type="non-terminal residue" evidence="1">
    <location>
        <position position="90"/>
    </location>
</feature>
<accession>A0A9P6EYD5</accession>
<dbReference type="EMBL" id="JAAAXW010000283">
    <property type="protein sequence ID" value="KAF9538807.1"/>
    <property type="molecule type" value="Genomic_DNA"/>
</dbReference>
<organism evidence="1 2">
    <name type="scientific">Mortierella hygrophila</name>
    <dbReference type="NCBI Taxonomy" id="979708"/>
    <lineage>
        <taxon>Eukaryota</taxon>
        <taxon>Fungi</taxon>
        <taxon>Fungi incertae sedis</taxon>
        <taxon>Mucoromycota</taxon>
        <taxon>Mortierellomycotina</taxon>
        <taxon>Mortierellomycetes</taxon>
        <taxon>Mortierellales</taxon>
        <taxon>Mortierellaceae</taxon>
        <taxon>Mortierella</taxon>
    </lineage>
</organism>
<protein>
    <submittedName>
        <fullName evidence="1">Uncharacterized protein</fullName>
    </submittedName>
</protein>
<evidence type="ECO:0000313" key="1">
    <source>
        <dbReference type="EMBL" id="KAF9538807.1"/>
    </source>
</evidence>
<comment type="caution">
    <text evidence="1">The sequence shown here is derived from an EMBL/GenBank/DDBJ whole genome shotgun (WGS) entry which is preliminary data.</text>
</comment>
<name>A0A9P6EYD5_9FUNG</name>